<protein>
    <submittedName>
        <fullName evidence="3">Uncharacterized protein</fullName>
    </submittedName>
</protein>
<accession>A0AAD4GDQ7</accession>
<reference evidence="3" key="2">
    <citation type="journal article" date="2020" name="Nat. Commun.">
        <title>Large-scale genome sequencing of mycorrhizal fungi provides insights into the early evolution of symbiotic traits.</title>
        <authorList>
            <person name="Miyauchi S."/>
            <person name="Kiss E."/>
            <person name="Kuo A."/>
            <person name="Drula E."/>
            <person name="Kohler A."/>
            <person name="Sanchez-Garcia M."/>
            <person name="Morin E."/>
            <person name="Andreopoulos B."/>
            <person name="Barry K.W."/>
            <person name="Bonito G."/>
            <person name="Buee M."/>
            <person name="Carver A."/>
            <person name="Chen C."/>
            <person name="Cichocki N."/>
            <person name="Clum A."/>
            <person name="Culley D."/>
            <person name="Crous P.W."/>
            <person name="Fauchery L."/>
            <person name="Girlanda M."/>
            <person name="Hayes R.D."/>
            <person name="Keri Z."/>
            <person name="LaButti K."/>
            <person name="Lipzen A."/>
            <person name="Lombard V."/>
            <person name="Magnuson J."/>
            <person name="Maillard F."/>
            <person name="Murat C."/>
            <person name="Nolan M."/>
            <person name="Ohm R.A."/>
            <person name="Pangilinan J."/>
            <person name="Pereira M.F."/>
            <person name="Perotto S."/>
            <person name="Peter M."/>
            <person name="Pfister S."/>
            <person name="Riley R."/>
            <person name="Sitrit Y."/>
            <person name="Stielow J.B."/>
            <person name="Szollosi G."/>
            <person name="Zifcakova L."/>
            <person name="Stursova M."/>
            <person name="Spatafora J.W."/>
            <person name="Tedersoo L."/>
            <person name="Vaario L.M."/>
            <person name="Yamada A."/>
            <person name="Yan M."/>
            <person name="Wang P."/>
            <person name="Xu J."/>
            <person name="Bruns T."/>
            <person name="Baldrian P."/>
            <person name="Vilgalys R."/>
            <person name="Dunand C."/>
            <person name="Henrissat B."/>
            <person name="Grigoriev I.V."/>
            <person name="Hibbett D."/>
            <person name="Nagy L.G."/>
            <person name="Martin F.M."/>
        </authorList>
    </citation>
    <scope>NUCLEOTIDE SEQUENCE</scope>
    <source>
        <strain evidence="3">BED1</strain>
    </source>
</reference>
<feature type="compositionally biased region" description="Low complexity" evidence="1">
    <location>
        <begin position="1"/>
        <end position="15"/>
    </location>
</feature>
<evidence type="ECO:0000256" key="2">
    <source>
        <dbReference type="SAM" id="Phobius"/>
    </source>
</evidence>
<comment type="caution">
    <text evidence="3">The sequence shown here is derived from an EMBL/GenBank/DDBJ whole genome shotgun (WGS) entry which is preliminary data.</text>
</comment>
<dbReference type="Proteomes" id="UP001194468">
    <property type="component" value="Unassembled WGS sequence"/>
</dbReference>
<feature type="transmembrane region" description="Helical" evidence="2">
    <location>
        <begin position="27"/>
        <end position="49"/>
    </location>
</feature>
<sequence length="209" mass="23054">MSTTPPAGPSPSTTPSSPPPNSDASTLLFGFLVSALSIFGVFMTSAIIWNRLVARRHAIEAMSAMSPPDSPRVRRPMMWDILIKPDKQPPSWLEIKPVAAQECDFPPSSSRTTRTEQTIPFWRRHLLNPLPPEIVYLFHRPIPPAPPASIDSVTSQVELTHGSDIQVSLLIAMPHASQSTRTGTQENHHTLHEMVFATTNVLYYDPASS</sequence>
<evidence type="ECO:0000256" key="1">
    <source>
        <dbReference type="SAM" id="MobiDB-lite"/>
    </source>
</evidence>
<keyword evidence="4" id="KW-1185">Reference proteome</keyword>
<dbReference type="EMBL" id="WHUW01000017">
    <property type="protein sequence ID" value="KAF8438134.1"/>
    <property type="molecule type" value="Genomic_DNA"/>
</dbReference>
<feature type="region of interest" description="Disordered" evidence="1">
    <location>
        <begin position="1"/>
        <end position="21"/>
    </location>
</feature>
<gene>
    <name evidence="3" type="ORF">L210DRAFT_2307677</name>
</gene>
<proteinExistence type="predicted"/>
<organism evidence="3 4">
    <name type="scientific">Boletus edulis BED1</name>
    <dbReference type="NCBI Taxonomy" id="1328754"/>
    <lineage>
        <taxon>Eukaryota</taxon>
        <taxon>Fungi</taxon>
        <taxon>Dikarya</taxon>
        <taxon>Basidiomycota</taxon>
        <taxon>Agaricomycotina</taxon>
        <taxon>Agaricomycetes</taxon>
        <taxon>Agaricomycetidae</taxon>
        <taxon>Boletales</taxon>
        <taxon>Boletineae</taxon>
        <taxon>Boletaceae</taxon>
        <taxon>Boletoideae</taxon>
        <taxon>Boletus</taxon>
    </lineage>
</organism>
<keyword evidence="2" id="KW-0812">Transmembrane</keyword>
<keyword evidence="2" id="KW-1133">Transmembrane helix</keyword>
<keyword evidence="2" id="KW-0472">Membrane</keyword>
<dbReference type="AlphaFoldDB" id="A0AAD4GDQ7"/>
<evidence type="ECO:0000313" key="3">
    <source>
        <dbReference type="EMBL" id="KAF8438134.1"/>
    </source>
</evidence>
<reference evidence="3" key="1">
    <citation type="submission" date="2019-10" db="EMBL/GenBank/DDBJ databases">
        <authorList>
            <consortium name="DOE Joint Genome Institute"/>
            <person name="Kuo A."/>
            <person name="Miyauchi S."/>
            <person name="Kiss E."/>
            <person name="Drula E."/>
            <person name="Kohler A."/>
            <person name="Sanchez-Garcia M."/>
            <person name="Andreopoulos B."/>
            <person name="Barry K.W."/>
            <person name="Bonito G."/>
            <person name="Buee M."/>
            <person name="Carver A."/>
            <person name="Chen C."/>
            <person name="Cichocki N."/>
            <person name="Clum A."/>
            <person name="Culley D."/>
            <person name="Crous P.W."/>
            <person name="Fauchery L."/>
            <person name="Girlanda M."/>
            <person name="Hayes R."/>
            <person name="Keri Z."/>
            <person name="LaButti K."/>
            <person name="Lipzen A."/>
            <person name="Lombard V."/>
            <person name="Magnuson J."/>
            <person name="Maillard F."/>
            <person name="Morin E."/>
            <person name="Murat C."/>
            <person name="Nolan M."/>
            <person name="Ohm R."/>
            <person name="Pangilinan J."/>
            <person name="Pereira M."/>
            <person name="Perotto S."/>
            <person name="Peter M."/>
            <person name="Riley R."/>
            <person name="Sitrit Y."/>
            <person name="Stielow B."/>
            <person name="Szollosi G."/>
            <person name="Zifcakova L."/>
            <person name="Stursova M."/>
            <person name="Spatafora J.W."/>
            <person name="Tedersoo L."/>
            <person name="Vaario L.-M."/>
            <person name="Yamada A."/>
            <person name="Yan M."/>
            <person name="Wang P."/>
            <person name="Xu J."/>
            <person name="Bruns T."/>
            <person name="Baldrian P."/>
            <person name="Vilgalys R."/>
            <person name="Henrissat B."/>
            <person name="Grigoriev I.V."/>
            <person name="Hibbett D."/>
            <person name="Nagy L.G."/>
            <person name="Martin F.M."/>
        </authorList>
    </citation>
    <scope>NUCLEOTIDE SEQUENCE</scope>
    <source>
        <strain evidence="3">BED1</strain>
    </source>
</reference>
<name>A0AAD4GDQ7_BOLED</name>
<evidence type="ECO:0000313" key="4">
    <source>
        <dbReference type="Proteomes" id="UP001194468"/>
    </source>
</evidence>